<dbReference type="EMBL" id="SNYJ01000007">
    <property type="protein sequence ID" value="TDQ39790.1"/>
    <property type="molecule type" value="Genomic_DNA"/>
</dbReference>
<dbReference type="Proteomes" id="UP000295632">
    <property type="component" value="Unassembled WGS sequence"/>
</dbReference>
<dbReference type="AlphaFoldDB" id="A0A4R6U0I9"/>
<keyword evidence="2 6" id="KW-0028">Amino-acid biosynthesis</keyword>
<dbReference type="RefSeq" id="WP_133580463.1">
    <property type="nucleotide sequence ID" value="NZ_SNYJ01000007.1"/>
</dbReference>
<dbReference type="EC" id="5.3.1.23" evidence="6"/>
<comment type="function">
    <text evidence="6">Catalyzes the interconversion of methylthioribose-1-phosphate (MTR-1-P) into methylthioribulose-1-phosphate (MTRu-1-P).</text>
</comment>
<dbReference type="FunFam" id="1.20.120.420:FF:000003">
    <property type="entry name" value="Methylthioribose-1-phosphate isomerase"/>
    <property type="match status" value="1"/>
</dbReference>
<dbReference type="InterPro" id="IPR037171">
    <property type="entry name" value="NagB/RpiA_transferase-like"/>
</dbReference>
<comment type="caution">
    <text evidence="7">The sequence shown here is derived from an EMBL/GenBank/DDBJ whole genome shotgun (WGS) entry which is preliminary data.</text>
</comment>
<dbReference type="Gene3D" id="1.20.120.420">
    <property type="entry name" value="translation initiation factor eif-2b, domain 1"/>
    <property type="match status" value="1"/>
</dbReference>
<feature type="active site" description="Proton donor" evidence="6">
    <location>
        <position position="235"/>
    </location>
</feature>
<evidence type="ECO:0000313" key="8">
    <source>
        <dbReference type="Proteomes" id="UP000295632"/>
    </source>
</evidence>
<dbReference type="InterPro" id="IPR005251">
    <property type="entry name" value="IF-M1Pi"/>
</dbReference>
<keyword evidence="4 6" id="KW-0413">Isomerase</keyword>
<dbReference type="NCBIfam" id="TIGR00512">
    <property type="entry name" value="salvage_mtnA"/>
    <property type="match status" value="1"/>
</dbReference>
<evidence type="ECO:0000256" key="4">
    <source>
        <dbReference type="ARBA" id="ARBA00023235"/>
    </source>
</evidence>
<dbReference type="UniPathway" id="UPA00904">
    <property type="reaction ID" value="UER00874"/>
</dbReference>
<dbReference type="FunFam" id="3.40.50.10470:FF:000006">
    <property type="entry name" value="Methylthioribose-1-phosphate isomerase"/>
    <property type="match status" value="1"/>
</dbReference>
<feature type="site" description="Transition state stabilizer" evidence="6">
    <location>
        <position position="155"/>
    </location>
</feature>
<proteinExistence type="inferred from homology"/>
<dbReference type="OrthoDB" id="9803436at2"/>
<dbReference type="NCBIfam" id="NF004326">
    <property type="entry name" value="PRK05720.1"/>
    <property type="match status" value="1"/>
</dbReference>
<comment type="similarity">
    <text evidence="6">Belongs to the EIF-2B alpha/beta/delta subunits family. MtnA subfamily.</text>
</comment>
<evidence type="ECO:0000256" key="6">
    <source>
        <dbReference type="HAMAP-Rule" id="MF_01678"/>
    </source>
</evidence>
<dbReference type="SUPFAM" id="SSF100950">
    <property type="entry name" value="NagB/RpiA/CoA transferase-like"/>
    <property type="match status" value="1"/>
</dbReference>
<gene>
    <name evidence="6" type="primary">mtnA</name>
    <name evidence="7" type="ORF">EV213_107157</name>
</gene>
<feature type="binding site" evidence="6">
    <location>
        <position position="89"/>
    </location>
    <ligand>
        <name>substrate</name>
    </ligand>
</feature>
<name>A0A4R6U0I9_9BACI</name>
<accession>A0A4R6U0I9</accession>
<dbReference type="HAMAP" id="MF_01678">
    <property type="entry name" value="Salvage_MtnA"/>
    <property type="match status" value="1"/>
</dbReference>
<feature type="binding site" evidence="6">
    <location>
        <position position="194"/>
    </location>
    <ligand>
        <name>substrate</name>
    </ligand>
</feature>
<dbReference type="InterPro" id="IPR000649">
    <property type="entry name" value="IF-2B-related"/>
</dbReference>
<evidence type="ECO:0000256" key="2">
    <source>
        <dbReference type="ARBA" id="ARBA00022605"/>
    </source>
</evidence>
<feature type="binding site" evidence="6">
    <location>
        <begin position="45"/>
        <end position="47"/>
    </location>
    <ligand>
        <name>substrate</name>
    </ligand>
</feature>
<comment type="subunit">
    <text evidence="1 6">Homodimer.</text>
</comment>
<dbReference type="Gene3D" id="3.40.50.10470">
    <property type="entry name" value="Translation initiation factor eif-2b, domain 2"/>
    <property type="match status" value="1"/>
</dbReference>
<dbReference type="InterPro" id="IPR011559">
    <property type="entry name" value="Initiation_fac_2B_a/b/d"/>
</dbReference>
<reference evidence="7 8" key="1">
    <citation type="submission" date="2019-03" db="EMBL/GenBank/DDBJ databases">
        <title>Genomic Encyclopedia of Type Strains, Phase IV (KMG-IV): sequencing the most valuable type-strain genomes for metagenomic binning, comparative biology and taxonomic classification.</title>
        <authorList>
            <person name="Goeker M."/>
        </authorList>
    </citation>
    <scope>NUCLEOTIDE SEQUENCE [LARGE SCALE GENOMIC DNA]</scope>
    <source>
        <strain evidence="7 8">DSM 28697</strain>
    </source>
</reference>
<dbReference type="InterPro" id="IPR027363">
    <property type="entry name" value="M1Pi_N"/>
</dbReference>
<evidence type="ECO:0000256" key="5">
    <source>
        <dbReference type="ARBA" id="ARBA00052401"/>
    </source>
</evidence>
<keyword evidence="8" id="KW-1185">Reference proteome</keyword>
<comment type="pathway">
    <text evidence="6">Amino-acid biosynthesis; L-methionine biosynthesis via salvage pathway; L-methionine from S-methyl-5-thio-alpha-D-ribose 1-phosphate: step 1/6.</text>
</comment>
<keyword evidence="3 6" id="KW-0486">Methionine biosynthesis</keyword>
<dbReference type="PANTHER" id="PTHR43475">
    <property type="entry name" value="METHYLTHIORIBOSE-1-PHOSPHATE ISOMERASE"/>
    <property type="match status" value="1"/>
</dbReference>
<dbReference type="PANTHER" id="PTHR43475:SF4">
    <property type="entry name" value="METHYLTHIORIBOSE-1-PHOSPHATE ISOMERASE"/>
    <property type="match status" value="1"/>
</dbReference>
<dbReference type="InterPro" id="IPR042529">
    <property type="entry name" value="IF_2B-like_C"/>
</dbReference>
<evidence type="ECO:0000256" key="1">
    <source>
        <dbReference type="ARBA" id="ARBA00011738"/>
    </source>
</evidence>
<sequence length="348" mass="37102">MITAVTYNDGVVTLLDQRKLPGDSVFLKLTTVEEIKAAILSLSVRGAPAIGIAAAYGLVLWAQSNRKEQDLNVFKQSLITEANGLKATRPTAVNLAWAVDRLLRVSDTAASVDGAVETLTQEAQKIDEEDLLICKTIGEHGLTLLKDGDTLLTHCNAGGIATAGYGTALAPFYLARERNMTLHAYATETRPVGQGARLTVWELEQLGIDVTLITDSMAAHTLQSGRIQAVIVGADRIAANGDTANKIGTLSLAVAAKAFGVPFYVAAPLSTIDVHTATGADIPIEERAAEEVTHVHGRIITTETVRVYNPAFDVTPHQYIDGIITEKGVIRGDYQTNLSALFHPAASH</sequence>
<dbReference type="GO" id="GO:0046523">
    <property type="term" value="F:S-methyl-5-thioribose-1-phosphate isomerase activity"/>
    <property type="evidence" value="ECO:0007669"/>
    <property type="project" value="UniProtKB-UniRule"/>
</dbReference>
<evidence type="ECO:0000256" key="3">
    <source>
        <dbReference type="ARBA" id="ARBA00023167"/>
    </source>
</evidence>
<protein>
    <recommendedName>
        <fullName evidence="6">Methylthioribose-1-phosphate isomerase</fullName>
        <shortName evidence="6">M1Pi</shortName>
        <shortName evidence="6">MTR-1-P isomerase</shortName>
        <ecNumber evidence="6">5.3.1.23</ecNumber>
    </recommendedName>
    <alternativeName>
        <fullName evidence="6">S-methyl-5-thioribose-1-phosphate isomerase</fullName>
    </alternativeName>
</protein>
<dbReference type="GO" id="GO:0019509">
    <property type="term" value="P:L-methionine salvage from methylthioadenosine"/>
    <property type="evidence" value="ECO:0007669"/>
    <property type="project" value="UniProtKB-UniRule"/>
</dbReference>
<organism evidence="7 8">
    <name type="scientific">Aureibacillus halotolerans</name>
    <dbReference type="NCBI Taxonomy" id="1508390"/>
    <lineage>
        <taxon>Bacteria</taxon>
        <taxon>Bacillati</taxon>
        <taxon>Bacillota</taxon>
        <taxon>Bacilli</taxon>
        <taxon>Bacillales</taxon>
        <taxon>Bacillaceae</taxon>
        <taxon>Aureibacillus</taxon>
    </lineage>
</organism>
<evidence type="ECO:0000313" key="7">
    <source>
        <dbReference type="EMBL" id="TDQ39790.1"/>
    </source>
</evidence>
<feature type="binding site" evidence="6">
    <location>
        <begin position="245"/>
        <end position="246"/>
    </location>
    <ligand>
        <name>substrate</name>
    </ligand>
</feature>
<comment type="catalytic activity">
    <reaction evidence="5 6">
        <text>5-(methylsulfanyl)-alpha-D-ribose 1-phosphate = 5-(methylsulfanyl)-D-ribulose 1-phosphate</text>
        <dbReference type="Rhea" id="RHEA:19989"/>
        <dbReference type="ChEBI" id="CHEBI:58533"/>
        <dbReference type="ChEBI" id="CHEBI:58548"/>
        <dbReference type="EC" id="5.3.1.23"/>
    </reaction>
</comment>
<dbReference type="NCBIfam" id="TIGR00524">
    <property type="entry name" value="eIF-2B_rel"/>
    <property type="match status" value="1"/>
</dbReference>
<dbReference type="Pfam" id="PF01008">
    <property type="entry name" value="IF-2B"/>
    <property type="match status" value="1"/>
</dbReference>